<comment type="subcellular location">
    <subcellularLocation>
        <location evidence="1">Membrane</location>
        <topology evidence="1">Single-pass membrane protein</topology>
    </subcellularLocation>
</comment>
<keyword evidence="2 6" id="KW-0728">SH3 domain</keyword>
<dbReference type="InterPro" id="IPR036028">
    <property type="entry name" value="SH3-like_dom_sf"/>
</dbReference>
<reference evidence="12" key="1">
    <citation type="journal article" date="2018" name="Nat. Microbiol.">
        <title>Leveraging single-cell genomics to expand the fungal tree of life.</title>
        <authorList>
            <person name="Ahrendt S.R."/>
            <person name="Quandt C.A."/>
            <person name="Ciobanu D."/>
            <person name="Clum A."/>
            <person name="Salamov A."/>
            <person name="Andreopoulos B."/>
            <person name="Cheng J.F."/>
            <person name="Woyke T."/>
            <person name="Pelin A."/>
            <person name="Henrissat B."/>
            <person name="Reynolds N.K."/>
            <person name="Benny G.L."/>
            <person name="Smith M.E."/>
            <person name="James T.Y."/>
            <person name="Grigoriev I.V."/>
        </authorList>
    </citation>
    <scope>NUCLEOTIDE SEQUENCE [LARGE SCALE GENOMIC DNA]</scope>
</reference>
<evidence type="ECO:0000256" key="1">
    <source>
        <dbReference type="ARBA" id="ARBA00004167"/>
    </source>
</evidence>
<evidence type="ECO:0000256" key="2">
    <source>
        <dbReference type="ARBA" id="ARBA00022443"/>
    </source>
</evidence>
<dbReference type="PANTHER" id="PTHR15549">
    <property type="entry name" value="PAIRED IMMUNOGLOBULIN-LIKE TYPE 2 RECEPTOR"/>
    <property type="match status" value="1"/>
</dbReference>
<feature type="chain" id="PRO_5020934221" description="SH3 domain-containing protein" evidence="9">
    <location>
        <begin position="21"/>
        <end position="674"/>
    </location>
</feature>
<dbReference type="Gene3D" id="2.30.30.40">
    <property type="entry name" value="SH3 Domains"/>
    <property type="match status" value="1"/>
</dbReference>
<dbReference type="PANTHER" id="PTHR15549:SF30">
    <property type="entry name" value="MID2 DOMAIN-CONTAINING PROTEIN"/>
    <property type="match status" value="1"/>
</dbReference>
<feature type="region of interest" description="Disordered" evidence="7">
    <location>
        <begin position="210"/>
        <end position="244"/>
    </location>
</feature>
<feature type="region of interest" description="Disordered" evidence="7">
    <location>
        <begin position="283"/>
        <end position="320"/>
    </location>
</feature>
<keyword evidence="5 8" id="KW-0472">Membrane</keyword>
<dbReference type="InterPro" id="IPR051694">
    <property type="entry name" value="Immunoregulatory_rcpt-like"/>
</dbReference>
<feature type="compositionally biased region" description="Polar residues" evidence="7">
    <location>
        <begin position="283"/>
        <end position="294"/>
    </location>
</feature>
<sequence>MRRFLLPLAATVLPATFVQAAEGLKFARCIAAVPPGLTLVPNASSFDSCLICPQAIAFWVDPTTTSPANTESVLHCACVQAADLAPIPSITASSCNVLCSNRAYCGGLSSAPGDPPGPVAVWITNNSPPIPAFTAGLGVVPATVTQTGPVVGKTPVVDANSTTTASATATTARTTTTTTTITTSTTTNAPTTTTSVAPMTTSILHLLPPLPTTRTTMSTPALNTTTPANSTSMGSSSNSSDSGSSGLSQGALIGIVVGAVFFWIAIILIVFLVRSMKKKGQLQASDPQWQTAPSLDSARGGGGGGFSQDPMELSNDPRGKYCSPPAEIGYGAGSAGNAAYDGFAGSNGGSYSASNRTAYSPSNSAGYGSSSGAGFGPSSGAGYGPSSSAGFGASSSGGGLSYPADEHAYSGANYASNPSTGMASHSLGGLPSHNNGLNYGLAAGAGALAGAGAVALSAGHRTDSLYDEDSIHPTSSTGANLEIPAGTHLSAAYTDLDDDMDRSSSPAAPSTPGALPLPVLDSDDSSTTTLSRPPPRAASWAGSASLLRGLGSFESLSRGSISSAESSLSPDDRDHADGDPMSIVNSALAAAAVAGTGATVAGSFASSSALSEAGAEPVMYRAHIAYIAGEDDELSLSVGQEILVSITYDDGWALGTIVRTGQVGMFPLMCVSKT</sequence>
<dbReference type="GO" id="GO:0016020">
    <property type="term" value="C:membrane"/>
    <property type="evidence" value="ECO:0007669"/>
    <property type="project" value="UniProtKB-SubCell"/>
</dbReference>
<dbReference type="InterPro" id="IPR001452">
    <property type="entry name" value="SH3_domain"/>
</dbReference>
<evidence type="ECO:0000259" key="10">
    <source>
        <dbReference type="PROSITE" id="PS50002"/>
    </source>
</evidence>
<dbReference type="SMART" id="SM00326">
    <property type="entry name" value="SH3"/>
    <property type="match status" value="1"/>
</dbReference>
<dbReference type="PROSITE" id="PS50002">
    <property type="entry name" value="SH3"/>
    <property type="match status" value="1"/>
</dbReference>
<feature type="compositionally biased region" description="Low complexity" evidence="7">
    <location>
        <begin position="210"/>
        <end position="220"/>
    </location>
</feature>
<evidence type="ECO:0000256" key="3">
    <source>
        <dbReference type="ARBA" id="ARBA00022692"/>
    </source>
</evidence>
<dbReference type="Proteomes" id="UP000269721">
    <property type="component" value="Unassembled WGS sequence"/>
</dbReference>
<keyword evidence="4 8" id="KW-1133">Transmembrane helix</keyword>
<gene>
    <name evidence="11" type="ORF">BDK51DRAFT_44856</name>
</gene>
<keyword evidence="12" id="KW-1185">Reference proteome</keyword>
<dbReference type="Pfam" id="PF14604">
    <property type="entry name" value="SH3_9"/>
    <property type="match status" value="1"/>
</dbReference>
<feature type="compositionally biased region" description="Low complexity" evidence="7">
    <location>
        <begin position="230"/>
        <end position="244"/>
    </location>
</feature>
<keyword evidence="9" id="KW-0732">Signal</keyword>
<name>A0A4P9WF89_9FUNG</name>
<dbReference type="SUPFAM" id="SSF50044">
    <property type="entry name" value="SH3-domain"/>
    <property type="match status" value="1"/>
</dbReference>
<evidence type="ECO:0000256" key="9">
    <source>
        <dbReference type="SAM" id="SignalP"/>
    </source>
</evidence>
<organism evidence="11 12">
    <name type="scientific">Blyttiomyces helicus</name>
    <dbReference type="NCBI Taxonomy" id="388810"/>
    <lineage>
        <taxon>Eukaryota</taxon>
        <taxon>Fungi</taxon>
        <taxon>Fungi incertae sedis</taxon>
        <taxon>Chytridiomycota</taxon>
        <taxon>Chytridiomycota incertae sedis</taxon>
        <taxon>Chytridiomycetes</taxon>
        <taxon>Chytridiomycetes incertae sedis</taxon>
        <taxon>Blyttiomyces</taxon>
    </lineage>
</organism>
<evidence type="ECO:0000256" key="7">
    <source>
        <dbReference type="SAM" id="MobiDB-lite"/>
    </source>
</evidence>
<evidence type="ECO:0000313" key="12">
    <source>
        <dbReference type="Proteomes" id="UP000269721"/>
    </source>
</evidence>
<evidence type="ECO:0000256" key="6">
    <source>
        <dbReference type="PROSITE-ProRule" id="PRU00192"/>
    </source>
</evidence>
<feature type="signal peptide" evidence="9">
    <location>
        <begin position="1"/>
        <end position="20"/>
    </location>
</feature>
<dbReference type="OrthoDB" id="5340910at2759"/>
<evidence type="ECO:0000256" key="5">
    <source>
        <dbReference type="ARBA" id="ARBA00023136"/>
    </source>
</evidence>
<feature type="region of interest" description="Disordered" evidence="7">
    <location>
        <begin position="496"/>
        <end position="539"/>
    </location>
</feature>
<evidence type="ECO:0000313" key="11">
    <source>
        <dbReference type="EMBL" id="RKO89968.1"/>
    </source>
</evidence>
<accession>A0A4P9WF89</accession>
<dbReference type="AlphaFoldDB" id="A0A4P9WF89"/>
<dbReference type="EMBL" id="KZ995794">
    <property type="protein sequence ID" value="RKO89968.1"/>
    <property type="molecule type" value="Genomic_DNA"/>
</dbReference>
<feature type="compositionally biased region" description="Low complexity" evidence="7">
    <location>
        <begin position="503"/>
        <end position="531"/>
    </location>
</feature>
<proteinExistence type="predicted"/>
<protein>
    <recommendedName>
        <fullName evidence="10">SH3 domain-containing protein</fullName>
    </recommendedName>
</protein>
<evidence type="ECO:0000256" key="8">
    <source>
        <dbReference type="SAM" id="Phobius"/>
    </source>
</evidence>
<feature type="domain" description="SH3" evidence="10">
    <location>
        <begin position="615"/>
        <end position="674"/>
    </location>
</feature>
<feature type="transmembrane region" description="Helical" evidence="8">
    <location>
        <begin position="251"/>
        <end position="273"/>
    </location>
</feature>
<evidence type="ECO:0000256" key="4">
    <source>
        <dbReference type="ARBA" id="ARBA00022989"/>
    </source>
</evidence>
<dbReference type="GO" id="GO:0071944">
    <property type="term" value="C:cell periphery"/>
    <property type="evidence" value="ECO:0007669"/>
    <property type="project" value="UniProtKB-ARBA"/>
</dbReference>
<keyword evidence="3 8" id="KW-0812">Transmembrane</keyword>